<sequence length="181" mass="20952">MIKSRHMVPIMGFGQSKFHLEKFKEEILKKFGPESDSIENEEANEWPPPELLDQHLPLSKSPDIGFHRVFAAIFEGTIYKLEMQRNFAPFASSSFALSDQFFLLLPLLASIHRRIKVIRTQLQPLRPRKISISHCFKRDLALFSIRMHSDVMDLVRVSVTLAIVGVSRWLCHFLTQSSMKE</sequence>
<dbReference type="AlphaFoldDB" id="A0AAV1B032"/>
<name>A0AAV1B032_VICFA</name>
<gene>
    <name evidence="1" type="ORF">VFH_VI004840</name>
</gene>
<dbReference type="Proteomes" id="UP001157006">
    <property type="component" value="Chromosome 6"/>
</dbReference>
<dbReference type="EMBL" id="OX451741">
    <property type="protein sequence ID" value="CAI8615940.1"/>
    <property type="molecule type" value="Genomic_DNA"/>
</dbReference>
<accession>A0AAV1B032</accession>
<keyword evidence="2" id="KW-1185">Reference proteome</keyword>
<evidence type="ECO:0000313" key="2">
    <source>
        <dbReference type="Proteomes" id="UP001157006"/>
    </source>
</evidence>
<protein>
    <submittedName>
        <fullName evidence="1">Uncharacterized protein</fullName>
    </submittedName>
</protein>
<proteinExistence type="predicted"/>
<organism evidence="1 2">
    <name type="scientific">Vicia faba</name>
    <name type="common">Broad bean</name>
    <name type="synonym">Faba vulgaris</name>
    <dbReference type="NCBI Taxonomy" id="3906"/>
    <lineage>
        <taxon>Eukaryota</taxon>
        <taxon>Viridiplantae</taxon>
        <taxon>Streptophyta</taxon>
        <taxon>Embryophyta</taxon>
        <taxon>Tracheophyta</taxon>
        <taxon>Spermatophyta</taxon>
        <taxon>Magnoliopsida</taxon>
        <taxon>eudicotyledons</taxon>
        <taxon>Gunneridae</taxon>
        <taxon>Pentapetalae</taxon>
        <taxon>rosids</taxon>
        <taxon>fabids</taxon>
        <taxon>Fabales</taxon>
        <taxon>Fabaceae</taxon>
        <taxon>Papilionoideae</taxon>
        <taxon>50 kb inversion clade</taxon>
        <taxon>NPAAA clade</taxon>
        <taxon>Hologalegina</taxon>
        <taxon>IRL clade</taxon>
        <taxon>Fabeae</taxon>
        <taxon>Vicia</taxon>
    </lineage>
</organism>
<reference evidence="1 2" key="1">
    <citation type="submission" date="2023-01" db="EMBL/GenBank/DDBJ databases">
        <authorList>
            <person name="Kreplak J."/>
        </authorList>
    </citation>
    <scope>NUCLEOTIDE SEQUENCE [LARGE SCALE GENOMIC DNA]</scope>
</reference>
<evidence type="ECO:0000313" key="1">
    <source>
        <dbReference type="EMBL" id="CAI8615940.1"/>
    </source>
</evidence>